<dbReference type="InterPro" id="IPR051196">
    <property type="entry name" value="RSAD2/Viperin_antiviral"/>
</dbReference>
<dbReference type="PANTHER" id="PTHR21339:SF0">
    <property type="entry name" value="S-ADENOSYLMETHIONINE-DEPENDENT NUCLEOTIDE DEHYDRATASE RSAD2"/>
    <property type="match status" value="1"/>
</dbReference>
<evidence type="ECO:0000256" key="5">
    <source>
        <dbReference type="ARBA" id="ARBA00023004"/>
    </source>
</evidence>
<keyword evidence="11" id="KW-1185">Reference proteome</keyword>
<name>A0ABT0WL84_9BURK</name>
<dbReference type="CDD" id="cd01335">
    <property type="entry name" value="Radical_SAM"/>
    <property type="match status" value="1"/>
</dbReference>
<dbReference type="PANTHER" id="PTHR21339">
    <property type="entry name" value="RADICAL S-ADENOSYL METHIONINE DOMAIN-CONTAINING PROTEIN 2"/>
    <property type="match status" value="1"/>
</dbReference>
<evidence type="ECO:0000256" key="6">
    <source>
        <dbReference type="ARBA" id="ARBA00023014"/>
    </source>
</evidence>
<dbReference type="InterPro" id="IPR058240">
    <property type="entry name" value="rSAM_sf"/>
</dbReference>
<proteinExistence type="predicted"/>
<dbReference type="Pfam" id="PF04055">
    <property type="entry name" value="Radical_SAM"/>
    <property type="match status" value="1"/>
</dbReference>
<accession>A0ABT0WL84</accession>
<dbReference type="SFLD" id="SFLDG01067">
    <property type="entry name" value="SPASM/twitch_domain_containing"/>
    <property type="match status" value="1"/>
</dbReference>
<evidence type="ECO:0000313" key="10">
    <source>
        <dbReference type="EMBL" id="MCM2564062.1"/>
    </source>
</evidence>
<dbReference type="RefSeq" id="WP_251348131.1">
    <property type="nucleotide sequence ID" value="NZ_JAMQGR010000001.1"/>
</dbReference>
<organism evidence="10 11">
    <name type="scientific">Janthinobacterium kumbetense</name>
    <dbReference type="NCBI Taxonomy" id="2950280"/>
    <lineage>
        <taxon>Bacteria</taxon>
        <taxon>Pseudomonadati</taxon>
        <taxon>Pseudomonadota</taxon>
        <taxon>Betaproteobacteria</taxon>
        <taxon>Burkholderiales</taxon>
        <taxon>Oxalobacteraceae</taxon>
        <taxon>Janthinobacterium</taxon>
    </lineage>
</organism>
<evidence type="ECO:0000256" key="2">
    <source>
        <dbReference type="ARBA" id="ARBA00022485"/>
    </source>
</evidence>
<evidence type="ECO:0000256" key="7">
    <source>
        <dbReference type="ARBA" id="ARBA00023118"/>
    </source>
</evidence>
<evidence type="ECO:0000256" key="1">
    <source>
        <dbReference type="ARBA" id="ARBA00001966"/>
    </source>
</evidence>
<dbReference type="Gene3D" id="3.20.20.70">
    <property type="entry name" value="Aldolase class I"/>
    <property type="match status" value="1"/>
</dbReference>
<sequence>MSLPPSMCVRELVVNWHVTEVCNYGCRYCYAKWEDGGSTQELIHDSSAVKALVEEVGRFFKPGNSNNPLWPGMRWASLRLNLAGGEPLLYAEKALDVILHARRLGLETSVISNGSRLTPALMQALAPHLAILGLSLDSSEEKTNLGIGRVDRQLRTLSMPELVDMIALGRQINPRLRLKINTVVNALNWQEDMSKLIGRLAPEKWKILRMLPKITDDLSLSDAQFDTFVRRHANLDHGVRVEDNADMTESYLMIDPYGRFFQNKPGEKGYQYSDAILDVGAARAFSQVNVSTRKFCSRYAGELGELQA</sequence>
<evidence type="ECO:0000256" key="3">
    <source>
        <dbReference type="ARBA" id="ARBA00022691"/>
    </source>
</evidence>
<dbReference type="SFLD" id="SFLDG01088">
    <property type="entry name" value="antiviral_proteins"/>
    <property type="match status" value="1"/>
</dbReference>
<keyword evidence="5" id="KW-0408">Iron</keyword>
<keyword evidence="2" id="KW-0004">4Fe-4S</keyword>
<comment type="cofactor">
    <cofactor evidence="1">
        <name>[4Fe-4S] cluster</name>
        <dbReference type="ChEBI" id="CHEBI:49883"/>
    </cofactor>
</comment>
<keyword evidence="7" id="KW-0051">Antiviral defense</keyword>
<keyword evidence="6" id="KW-0411">Iron-sulfur</keyword>
<dbReference type="InterPro" id="IPR013785">
    <property type="entry name" value="Aldolase_TIM"/>
</dbReference>
<dbReference type="InterPro" id="IPR007197">
    <property type="entry name" value="rSAM"/>
</dbReference>
<dbReference type="SFLD" id="SFLDS00029">
    <property type="entry name" value="Radical_SAM"/>
    <property type="match status" value="1"/>
</dbReference>
<evidence type="ECO:0000259" key="9">
    <source>
        <dbReference type="Pfam" id="PF04055"/>
    </source>
</evidence>
<keyword evidence="4" id="KW-0479">Metal-binding</keyword>
<dbReference type="SUPFAM" id="SSF102114">
    <property type="entry name" value="Radical SAM enzymes"/>
    <property type="match status" value="1"/>
</dbReference>
<reference evidence="10 11" key="1">
    <citation type="submission" date="2022-06" db="EMBL/GenBank/DDBJ databases">
        <title>Janthinobacterium kumbetensis sp. nov., isolated from spring water in Turkey.</title>
        <authorList>
            <person name="Inan Bektas K."/>
            <person name="Belduz A.A."/>
            <person name="Canakci S."/>
            <person name="Nalcaoglu A."/>
            <person name="Ceylan E."/>
            <person name="Kati H."/>
        </authorList>
    </citation>
    <scope>NUCLEOTIDE SEQUENCE [LARGE SCALE GENOMIC DNA]</scope>
    <source>
        <strain evidence="10 11">GK</strain>
    </source>
</reference>
<dbReference type="NCBIfam" id="NF038283">
    <property type="entry name" value="viperin_w_prok"/>
    <property type="match status" value="1"/>
</dbReference>
<gene>
    <name evidence="10" type="ORF">NCG91_00460</name>
</gene>
<dbReference type="EMBL" id="JAMQGR010000001">
    <property type="protein sequence ID" value="MCM2564062.1"/>
    <property type="molecule type" value="Genomic_DNA"/>
</dbReference>
<evidence type="ECO:0000256" key="8">
    <source>
        <dbReference type="ARBA" id="ARBA00039667"/>
    </source>
</evidence>
<feature type="domain" description="Radical SAM core" evidence="9">
    <location>
        <begin position="18"/>
        <end position="152"/>
    </location>
</feature>
<evidence type="ECO:0000256" key="4">
    <source>
        <dbReference type="ARBA" id="ARBA00022723"/>
    </source>
</evidence>
<evidence type="ECO:0000313" key="11">
    <source>
        <dbReference type="Proteomes" id="UP001202243"/>
    </source>
</evidence>
<comment type="caution">
    <text evidence="10">The sequence shown here is derived from an EMBL/GenBank/DDBJ whole genome shotgun (WGS) entry which is preliminary data.</text>
</comment>
<keyword evidence="3" id="KW-0949">S-adenosyl-L-methionine</keyword>
<protein>
    <recommendedName>
        <fullName evidence="8">S-adenosylmethionine-dependent nucleotide dehydratase</fullName>
    </recommendedName>
</protein>
<dbReference type="Proteomes" id="UP001202243">
    <property type="component" value="Unassembled WGS sequence"/>
</dbReference>